<dbReference type="AlphaFoldDB" id="A0A1S7QRV8"/>
<reference evidence="1 2" key="1">
    <citation type="submission" date="2016-01" db="EMBL/GenBank/DDBJ databases">
        <authorList>
            <person name="Oliw E.H."/>
        </authorList>
    </citation>
    <scope>NUCLEOTIDE SEQUENCE [LARGE SCALE GENOMIC DNA]</scope>
    <source>
        <strain evidence="1 2">Kerr 14</strain>
    </source>
</reference>
<dbReference type="EMBL" id="FBWC01000017">
    <property type="protein sequence ID" value="CUX40870.1"/>
    <property type="molecule type" value="Genomic_DNA"/>
</dbReference>
<sequence length="111" mass="11912">MAGTLAAAVAGVFAASSFVSVSLFRAAGRPEKRSLLSSIMSKVQKRVSEFRHANHYASSVNHNAKRGSRPIEVGPSGKRGASYATIVSGFRNRRIALPALQWQVSQPRMNG</sequence>
<name>A0A1S7QRV8_AGRTU</name>
<organism evidence="1 2">
    <name type="scientific">Agrobacterium tumefaciens str. Kerr 14</name>
    <dbReference type="NCBI Taxonomy" id="1183424"/>
    <lineage>
        <taxon>Bacteria</taxon>
        <taxon>Pseudomonadati</taxon>
        <taxon>Pseudomonadota</taxon>
        <taxon>Alphaproteobacteria</taxon>
        <taxon>Hyphomicrobiales</taxon>
        <taxon>Rhizobiaceae</taxon>
        <taxon>Rhizobium/Agrobacterium group</taxon>
        <taxon>Agrobacterium</taxon>
        <taxon>Agrobacterium tumefaciens complex</taxon>
    </lineage>
</organism>
<proteinExistence type="predicted"/>
<accession>A0A1S7QRV8</accession>
<protein>
    <submittedName>
        <fullName evidence="1">Uncharacterized protein</fullName>
    </submittedName>
</protein>
<dbReference type="Proteomes" id="UP000191897">
    <property type="component" value="Unassembled WGS sequence"/>
</dbReference>
<evidence type="ECO:0000313" key="1">
    <source>
        <dbReference type="EMBL" id="CUX40870.1"/>
    </source>
</evidence>
<evidence type="ECO:0000313" key="2">
    <source>
        <dbReference type="Proteomes" id="UP000191897"/>
    </source>
</evidence>
<gene>
    <name evidence="1" type="ORF">AGR4C_Cc80423</name>
</gene>